<keyword evidence="1" id="KW-0732">Signal</keyword>
<protein>
    <recommendedName>
        <fullName evidence="2">F-box domain-containing protein</fullName>
    </recommendedName>
</protein>
<feature type="domain" description="F-box" evidence="2">
    <location>
        <begin position="73"/>
        <end position="127"/>
    </location>
</feature>
<accession>A0A067N5T2</accession>
<dbReference type="OrthoDB" id="3244423at2759"/>
<keyword evidence="4" id="KW-1185">Reference proteome</keyword>
<gene>
    <name evidence="3" type="ORF">BOTBODRAFT_28068</name>
</gene>
<evidence type="ECO:0000313" key="4">
    <source>
        <dbReference type="Proteomes" id="UP000027195"/>
    </source>
</evidence>
<dbReference type="STRING" id="930990.A0A067N5T2"/>
<sequence>MALACTWAIALLQTATGASSFDYLRRMGEYQWQLFWNCLAWGVKIHREVNRRIVERRLKAAFMHRRRNQLVPIHRLPHELLSFIFTLAQDDLVDPPSKNKFLLNISSVSFLWREIALSTAVLWTNIFPHLFLLDTFLARSKGADLTVYVQYKTTTPRDVAKLITEMKIRQDRWKGCYLDLVSLDAVGPVIECLPPGLHTLCLRGNFKAAQSIEPSMLAGFVPRLRELRLDAIYIAMDHPVYVDLSKLTLANLKFEEQVSVHWILRALELSPRLDELHLHLLHFFSTPGTHQSNSDMPSVSLPHLRITSMAFKESDKTNDDAHRYIISHVRPHPSMLVKLVDLNAARGRGILPLWSIRPPNPKARFLARYLKVEYHNEKYNLRAKACESDSDLLIFTKFASYVQPGDIFSALRNVYTMPCLRTLSISSIPSVKSNIATSAAAFADFLACHPTIKQISFSECSPTLIDTLEVTGARHLCPLVTSLTILACDIDGAQLTRIVESRVRSGKRVHLEHLIIDNCPHVPKIIVSALTKKYCG</sequence>
<dbReference type="Pfam" id="PF12937">
    <property type="entry name" value="F-box-like"/>
    <property type="match status" value="1"/>
</dbReference>
<dbReference type="HOGENOM" id="CLU_024199_1_2_1"/>
<reference evidence="4" key="1">
    <citation type="journal article" date="2014" name="Proc. Natl. Acad. Sci. U.S.A.">
        <title>Extensive sampling of basidiomycete genomes demonstrates inadequacy of the white-rot/brown-rot paradigm for wood decay fungi.</title>
        <authorList>
            <person name="Riley R."/>
            <person name="Salamov A.A."/>
            <person name="Brown D.W."/>
            <person name="Nagy L.G."/>
            <person name="Floudas D."/>
            <person name="Held B.W."/>
            <person name="Levasseur A."/>
            <person name="Lombard V."/>
            <person name="Morin E."/>
            <person name="Otillar R."/>
            <person name="Lindquist E.A."/>
            <person name="Sun H."/>
            <person name="LaButti K.M."/>
            <person name="Schmutz J."/>
            <person name="Jabbour D."/>
            <person name="Luo H."/>
            <person name="Baker S.E."/>
            <person name="Pisabarro A.G."/>
            <person name="Walton J.D."/>
            <person name="Blanchette R.A."/>
            <person name="Henrissat B."/>
            <person name="Martin F."/>
            <person name="Cullen D."/>
            <person name="Hibbett D.S."/>
            <person name="Grigoriev I.V."/>
        </authorList>
    </citation>
    <scope>NUCLEOTIDE SEQUENCE [LARGE SCALE GENOMIC DNA]</scope>
    <source>
        <strain evidence="4">FD-172 SS1</strain>
    </source>
</reference>
<dbReference type="Gene3D" id="3.80.10.10">
    <property type="entry name" value="Ribonuclease Inhibitor"/>
    <property type="match status" value="1"/>
</dbReference>
<dbReference type="Proteomes" id="UP000027195">
    <property type="component" value="Unassembled WGS sequence"/>
</dbReference>
<feature type="signal peptide" evidence="1">
    <location>
        <begin position="1"/>
        <end position="20"/>
    </location>
</feature>
<proteinExistence type="predicted"/>
<organism evidence="3 4">
    <name type="scientific">Botryobasidium botryosum (strain FD-172 SS1)</name>
    <dbReference type="NCBI Taxonomy" id="930990"/>
    <lineage>
        <taxon>Eukaryota</taxon>
        <taxon>Fungi</taxon>
        <taxon>Dikarya</taxon>
        <taxon>Basidiomycota</taxon>
        <taxon>Agaricomycotina</taxon>
        <taxon>Agaricomycetes</taxon>
        <taxon>Cantharellales</taxon>
        <taxon>Botryobasidiaceae</taxon>
        <taxon>Botryobasidium</taxon>
    </lineage>
</organism>
<dbReference type="SUPFAM" id="SSF52047">
    <property type="entry name" value="RNI-like"/>
    <property type="match status" value="1"/>
</dbReference>
<feature type="chain" id="PRO_5001641812" description="F-box domain-containing protein" evidence="1">
    <location>
        <begin position="21"/>
        <end position="536"/>
    </location>
</feature>
<dbReference type="Gene3D" id="1.20.1280.50">
    <property type="match status" value="1"/>
</dbReference>
<dbReference type="InParanoid" id="A0A067N5T2"/>
<evidence type="ECO:0000313" key="3">
    <source>
        <dbReference type="EMBL" id="KDQ19492.1"/>
    </source>
</evidence>
<dbReference type="AlphaFoldDB" id="A0A067N5T2"/>
<evidence type="ECO:0000256" key="1">
    <source>
        <dbReference type="SAM" id="SignalP"/>
    </source>
</evidence>
<dbReference type="InterPro" id="IPR001810">
    <property type="entry name" value="F-box_dom"/>
</dbReference>
<name>A0A067N5T2_BOTB1</name>
<dbReference type="InterPro" id="IPR032675">
    <property type="entry name" value="LRR_dom_sf"/>
</dbReference>
<dbReference type="EMBL" id="KL198019">
    <property type="protein sequence ID" value="KDQ19492.1"/>
    <property type="molecule type" value="Genomic_DNA"/>
</dbReference>
<evidence type="ECO:0000259" key="2">
    <source>
        <dbReference type="Pfam" id="PF12937"/>
    </source>
</evidence>